<dbReference type="RefSeq" id="XP_066666428.1">
    <property type="nucleotide sequence ID" value="XM_066814466.1"/>
</dbReference>
<evidence type="ECO:0000256" key="7">
    <source>
        <dbReference type="SAM" id="MobiDB-lite"/>
    </source>
</evidence>
<evidence type="ECO:0000256" key="1">
    <source>
        <dbReference type="ARBA" id="ARBA00004651"/>
    </source>
</evidence>
<keyword evidence="3" id="KW-1003">Cell membrane</keyword>
<accession>A0ABR1VW72</accession>
<feature type="compositionally biased region" description="Acidic residues" evidence="7">
    <location>
        <begin position="44"/>
        <end position="56"/>
    </location>
</feature>
<evidence type="ECO:0000256" key="6">
    <source>
        <dbReference type="ARBA" id="ARBA00023136"/>
    </source>
</evidence>
<evidence type="ECO:0000256" key="8">
    <source>
        <dbReference type="SAM" id="Phobius"/>
    </source>
</evidence>
<feature type="transmembrane region" description="Helical" evidence="8">
    <location>
        <begin position="154"/>
        <end position="173"/>
    </location>
</feature>
<evidence type="ECO:0000313" key="10">
    <source>
        <dbReference type="Proteomes" id="UP001433268"/>
    </source>
</evidence>
<evidence type="ECO:0000256" key="5">
    <source>
        <dbReference type="ARBA" id="ARBA00022989"/>
    </source>
</evidence>
<dbReference type="SUPFAM" id="SSF103473">
    <property type="entry name" value="MFS general substrate transporter"/>
    <property type="match status" value="1"/>
</dbReference>
<comment type="subcellular location">
    <subcellularLocation>
        <location evidence="1">Cell membrane</location>
        <topology evidence="1">Multi-pass membrane protein</topology>
    </subcellularLocation>
</comment>
<keyword evidence="4 8" id="KW-0812">Transmembrane</keyword>
<dbReference type="EMBL" id="JAQQWN010000007">
    <property type="protein sequence ID" value="KAK8075488.1"/>
    <property type="molecule type" value="Genomic_DNA"/>
</dbReference>
<dbReference type="GeneID" id="92047526"/>
<evidence type="ECO:0000256" key="3">
    <source>
        <dbReference type="ARBA" id="ARBA00022475"/>
    </source>
</evidence>
<gene>
    <name evidence="9" type="ORF">PG997_010151</name>
</gene>
<dbReference type="PANTHER" id="PTHR23502">
    <property type="entry name" value="MAJOR FACILITATOR SUPERFAMILY"/>
    <property type="match status" value="1"/>
</dbReference>
<keyword evidence="10" id="KW-1185">Reference proteome</keyword>
<comment type="caution">
    <text evidence="9">The sequence shown here is derived from an EMBL/GenBank/DDBJ whole genome shotgun (WGS) entry which is preliminary data.</text>
</comment>
<proteinExistence type="inferred from homology"/>
<reference evidence="9 10" key="1">
    <citation type="submission" date="2023-01" db="EMBL/GenBank/DDBJ databases">
        <title>Analysis of 21 Apiospora genomes using comparative genomics revels a genus with tremendous synthesis potential of carbohydrate active enzymes and secondary metabolites.</title>
        <authorList>
            <person name="Sorensen T."/>
        </authorList>
    </citation>
    <scope>NUCLEOTIDE SEQUENCE [LARGE SCALE GENOMIC DNA]</scope>
    <source>
        <strain evidence="9 10">CBS 114990</strain>
    </source>
</reference>
<protein>
    <submittedName>
        <fullName evidence="9">Major facilitator superfamily domain-containing protein</fullName>
    </submittedName>
</protein>
<name>A0ABR1VW72_9PEZI</name>
<sequence length="174" mass="19219">MSTNIPESSSTEPPRPTANLETGKEILTDFVTEAGSNHTKTEDDSNLADWDGDEDKENPRNWSDGTKMVHVANVSIFVLIAKKTHLLAGLTNNKAQRKQQSRLHHVRPGVADLALEFHVTNTIVALMTVSIYVLGFALGPLILAPLSELYGRLVVYHCCNIGYIGFTFGCAFWY</sequence>
<feature type="compositionally biased region" description="Low complexity" evidence="7">
    <location>
        <begin position="1"/>
        <end position="12"/>
    </location>
</feature>
<keyword evidence="5 8" id="KW-1133">Transmembrane helix</keyword>
<dbReference type="Proteomes" id="UP001433268">
    <property type="component" value="Unassembled WGS sequence"/>
</dbReference>
<organism evidence="9 10">
    <name type="scientific">Apiospora hydei</name>
    <dbReference type="NCBI Taxonomy" id="1337664"/>
    <lineage>
        <taxon>Eukaryota</taxon>
        <taxon>Fungi</taxon>
        <taxon>Dikarya</taxon>
        <taxon>Ascomycota</taxon>
        <taxon>Pezizomycotina</taxon>
        <taxon>Sordariomycetes</taxon>
        <taxon>Xylariomycetidae</taxon>
        <taxon>Amphisphaeriales</taxon>
        <taxon>Apiosporaceae</taxon>
        <taxon>Apiospora</taxon>
    </lineage>
</organism>
<keyword evidence="6 8" id="KW-0472">Membrane</keyword>
<evidence type="ECO:0000313" key="9">
    <source>
        <dbReference type="EMBL" id="KAK8075488.1"/>
    </source>
</evidence>
<feature type="transmembrane region" description="Helical" evidence="8">
    <location>
        <begin position="123"/>
        <end position="142"/>
    </location>
</feature>
<dbReference type="PANTHER" id="PTHR23502:SF135">
    <property type="entry name" value="MAJOR FACILITATOR SUPERFAMILY (MFS) PROFILE DOMAIN-CONTAINING PROTEIN-RELATED"/>
    <property type="match status" value="1"/>
</dbReference>
<dbReference type="Gene3D" id="1.20.1720.10">
    <property type="entry name" value="Multidrug resistance protein D"/>
    <property type="match status" value="1"/>
</dbReference>
<evidence type="ECO:0000256" key="2">
    <source>
        <dbReference type="ARBA" id="ARBA00008335"/>
    </source>
</evidence>
<evidence type="ECO:0000256" key="4">
    <source>
        <dbReference type="ARBA" id="ARBA00022692"/>
    </source>
</evidence>
<comment type="similarity">
    <text evidence="2">Belongs to the major facilitator superfamily.</text>
</comment>
<dbReference type="InterPro" id="IPR036259">
    <property type="entry name" value="MFS_trans_sf"/>
</dbReference>
<feature type="region of interest" description="Disordered" evidence="7">
    <location>
        <begin position="1"/>
        <end position="64"/>
    </location>
</feature>